<evidence type="ECO:0000313" key="2">
    <source>
        <dbReference type="Proteomes" id="UP001281410"/>
    </source>
</evidence>
<dbReference type="EMBL" id="JANJYJ010000001">
    <property type="protein sequence ID" value="KAK3229611.1"/>
    <property type="molecule type" value="Genomic_DNA"/>
</dbReference>
<accession>A0AAE0EII1</accession>
<gene>
    <name evidence="1" type="ORF">Dsin_001492</name>
</gene>
<organism evidence="1 2">
    <name type="scientific">Dipteronia sinensis</name>
    <dbReference type="NCBI Taxonomy" id="43782"/>
    <lineage>
        <taxon>Eukaryota</taxon>
        <taxon>Viridiplantae</taxon>
        <taxon>Streptophyta</taxon>
        <taxon>Embryophyta</taxon>
        <taxon>Tracheophyta</taxon>
        <taxon>Spermatophyta</taxon>
        <taxon>Magnoliopsida</taxon>
        <taxon>eudicotyledons</taxon>
        <taxon>Gunneridae</taxon>
        <taxon>Pentapetalae</taxon>
        <taxon>rosids</taxon>
        <taxon>malvids</taxon>
        <taxon>Sapindales</taxon>
        <taxon>Sapindaceae</taxon>
        <taxon>Hippocastanoideae</taxon>
        <taxon>Acereae</taxon>
        <taxon>Dipteronia</taxon>
    </lineage>
</organism>
<evidence type="ECO:0000313" key="1">
    <source>
        <dbReference type="EMBL" id="KAK3229611.1"/>
    </source>
</evidence>
<keyword evidence="2" id="KW-1185">Reference proteome</keyword>
<dbReference type="Proteomes" id="UP001281410">
    <property type="component" value="Unassembled WGS sequence"/>
</dbReference>
<dbReference type="AlphaFoldDB" id="A0AAE0EII1"/>
<proteinExistence type="predicted"/>
<sequence>MGQIGKRFEVDFGCLEVGFLDAKILRFLGLLGFCLKQRKKGLMLGYCQPFWMEGSSDTKIDINRIVAEFSKPYQTMLSGILEKGLRWRVGDGTTIRVYKDSWVPRPWNLKIISAPVLGTNATVDDLFLPSGGWDTKKLNENFMHRNVEAILKIPFGVKNNKDAIIWQFKGNGSYSVKSEYWLG</sequence>
<reference evidence="1" key="1">
    <citation type="journal article" date="2023" name="Plant J.">
        <title>Genome sequences and population genomics provide insights into the demographic history, inbreeding, and mutation load of two 'living fossil' tree species of Dipteronia.</title>
        <authorList>
            <person name="Feng Y."/>
            <person name="Comes H.P."/>
            <person name="Chen J."/>
            <person name="Zhu S."/>
            <person name="Lu R."/>
            <person name="Zhang X."/>
            <person name="Li P."/>
            <person name="Qiu J."/>
            <person name="Olsen K.M."/>
            <person name="Qiu Y."/>
        </authorList>
    </citation>
    <scope>NUCLEOTIDE SEQUENCE</scope>
    <source>
        <strain evidence="1">NBL</strain>
    </source>
</reference>
<protein>
    <submittedName>
        <fullName evidence="1">Uncharacterized protein</fullName>
    </submittedName>
</protein>
<name>A0AAE0EII1_9ROSI</name>
<comment type="caution">
    <text evidence="1">The sequence shown here is derived from an EMBL/GenBank/DDBJ whole genome shotgun (WGS) entry which is preliminary data.</text>
</comment>